<keyword evidence="4 7" id="KW-0520">NAD</keyword>
<organism evidence="10">
    <name type="scientific">candidate division WOR-3 bacterium</name>
    <dbReference type="NCBI Taxonomy" id="2052148"/>
    <lineage>
        <taxon>Bacteria</taxon>
        <taxon>Bacteria division WOR-3</taxon>
    </lineage>
</organism>
<dbReference type="Proteomes" id="UP000885847">
    <property type="component" value="Unassembled WGS sequence"/>
</dbReference>
<protein>
    <recommendedName>
        <fullName evidence="7">Redox-sensing transcriptional repressor Rex</fullName>
    </recommendedName>
</protein>
<dbReference type="InterPro" id="IPR036291">
    <property type="entry name" value="NAD(P)-bd_dom_sf"/>
</dbReference>
<evidence type="ECO:0000259" key="9">
    <source>
        <dbReference type="SMART" id="SM00881"/>
    </source>
</evidence>
<feature type="domain" description="CoA-binding" evidence="9">
    <location>
        <begin position="78"/>
        <end position="179"/>
    </location>
</feature>
<dbReference type="GO" id="GO:0005737">
    <property type="term" value="C:cytoplasm"/>
    <property type="evidence" value="ECO:0007669"/>
    <property type="project" value="UniProtKB-SubCell"/>
</dbReference>
<dbReference type="NCBIfam" id="NF003993">
    <property type="entry name" value="PRK05472.2-2"/>
    <property type="match status" value="1"/>
</dbReference>
<dbReference type="SUPFAM" id="SSF51735">
    <property type="entry name" value="NAD(P)-binding Rossmann-fold domains"/>
    <property type="match status" value="1"/>
</dbReference>
<evidence type="ECO:0000256" key="2">
    <source>
        <dbReference type="ARBA" id="ARBA00022491"/>
    </source>
</evidence>
<dbReference type="NCBIfam" id="NF003996">
    <property type="entry name" value="PRK05472.2-5"/>
    <property type="match status" value="1"/>
</dbReference>
<keyword evidence="5 7" id="KW-0238">DNA-binding</keyword>
<evidence type="ECO:0000313" key="10">
    <source>
        <dbReference type="EMBL" id="HDI82260.1"/>
    </source>
</evidence>
<dbReference type="SMART" id="SM00881">
    <property type="entry name" value="CoA_binding"/>
    <property type="match status" value="1"/>
</dbReference>
<dbReference type="AlphaFoldDB" id="A0A7C0Z8P1"/>
<dbReference type="InterPro" id="IPR009718">
    <property type="entry name" value="Rex_DNA-bd_C_dom"/>
</dbReference>
<keyword evidence="1 7" id="KW-0963">Cytoplasm</keyword>
<dbReference type="InterPro" id="IPR003781">
    <property type="entry name" value="CoA-bd"/>
</dbReference>
<dbReference type="InterPro" id="IPR058236">
    <property type="entry name" value="Rex_actinobacterial-type"/>
</dbReference>
<comment type="subunit">
    <text evidence="7">Homodimer.</text>
</comment>
<dbReference type="Pfam" id="PF06971">
    <property type="entry name" value="Put_DNA-bind_N"/>
    <property type="match status" value="1"/>
</dbReference>
<dbReference type="GO" id="GO:0003677">
    <property type="term" value="F:DNA binding"/>
    <property type="evidence" value="ECO:0007669"/>
    <property type="project" value="UniProtKB-UniRule"/>
</dbReference>
<keyword evidence="8" id="KW-0812">Transmembrane</keyword>
<evidence type="ECO:0000256" key="5">
    <source>
        <dbReference type="ARBA" id="ARBA00023125"/>
    </source>
</evidence>
<comment type="caution">
    <text evidence="10">The sequence shown here is derived from an EMBL/GenBank/DDBJ whole genome shotgun (WGS) entry which is preliminary data.</text>
</comment>
<dbReference type="EMBL" id="DQWE01000025">
    <property type="protein sequence ID" value="HDI82260.1"/>
    <property type="molecule type" value="Genomic_DNA"/>
</dbReference>
<dbReference type="InterPro" id="IPR036390">
    <property type="entry name" value="WH_DNA-bd_sf"/>
</dbReference>
<accession>A0A7C0Z8P1</accession>
<dbReference type="Gene3D" id="1.10.10.10">
    <property type="entry name" value="Winged helix-like DNA-binding domain superfamily/Winged helix DNA-binding domain"/>
    <property type="match status" value="1"/>
</dbReference>
<feature type="binding site" evidence="7">
    <location>
        <begin position="89"/>
        <end position="94"/>
    </location>
    <ligand>
        <name>NAD(+)</name>
        <dbReference type="ChEBI" id="CHEBI:57540"/>
    </ligand>
</feature>
<keyword evidence="8" id="KW-0472">Membrane</keyword>
<dbReference type="Pfam" id="PF02629">
    <property type="entry name" value="CoA_binding"/>
    <property type="match status" value="1"/>
</dbReference>
<dbReference type="SUPFAM" id="SSF46785">
    <property type="entry name" value="Winged helix' DNA-binding domain"/>
    <property type="match status" value="1"/>
</dbReference>
<dbReference type="HAMAP" id="MF_01131">
    <property type="entry name" value="Rex"/>
    <property type="match status" value="1"/>
</dbReference>
<dbReference type="InterPro" id="IPR022876">
    <property type="entry name" value="Tscrpt_rep_Rex"/>
</dbReference>
<gene>
    <name evidence="7" type="primary">rex</name>
    <name evidence="10" type="ORF">ENF18_00530</name>
</gene>
<evidence type="ECO:0000256" key="7">
    <source>
        <dbReference type="HAMAP-Rule" id="MF_01131"/>
    </source>
</evidence>
<dbReference type="PANTHER" id="PTHR35786:SF1">
    <property type="entry name" value="REDOX-SENSING TRANSCRIPTIONAL REPRESSOR REX 1"/>
    <property type="match status" value="1"/>
</dbReference>
<name>A0A7C0Z8P1_UNCW3</name>
<keyword evidence="6 7" id="KW-0804">Transcription</keyword>
<comment type="similarity">
    <text evidence="7">Belongs to the transcriptional regulatory Rex family.</text>
</comment>
<comment type="function">
    <text evidence="7">Modulates transcription in response to changes in cellular NADH/NAD(+) redox state.</text>
</comment>
<keyword evidence="2 7" id="KW-0678">Repressor</keyword>
<evidence type="ECO:0000256" key="8">
    <source>
        <dbReference type="SAM" id="Phobius"/>
    </source>
</evidence>
<dbReference type="NCBIfam" id="NF003994">
    <property type="entry name" value="PRK05472.2-3"/>
    <property type="match status" value="1"/>
</dbReference>
<dbReference type="NCBIfam" id="NF003995">
    <property type="entry name" value="PRK05472.2-4"/>
    <property type="match status" value="1"/>
</dbReference>
<evidence type="ECO:0000256" key="4">
    <source>
        <dbReference type="ARBA" id="ARBA00023027"/>
    </source>
</evidence>
<sequence length="210" mass="23360">MKNKLPPPTVKRLSLYLRAFEGLDHRGVTHISSKGLSEILEIPDTQIRKDLSFIGKTGRRGKGYPVRDLIQRIREILGLKSYIPIILVGVGNLGTALLASKLMKQRGFRIVGAFDVDVSKIGKKFCDVRIQDDSKIPEFVKEYGIKLAILTTPGEAAQHTAEILVSAGISGILNFTPENLSVPPYVKVHNVDFTIEMEFLNYLVNSEDLE</sequence>
<comment type="subcellular location">
    <subcellularLocation>
        <location evidence="7">Cytoplasm</location>
    </subcellularLocation>
</comment>
<evidence type="ECO:0000256" key="1">
    <source>
        <dbReference type="ARBA" id="ARBA00022490"/>
    </source>
</evidence>
<evidence type="ECO:0000256" key="3">
    <source>
        <dbReference type="ARBA" id="ARBA00023015"/>
    </source>
</evidence>
<dbReference type="Gene3D" id="3.40.50.720">
    <property type="entry name" value="NAD(P)-binding Rossmann-like Domain"/>
    <property type="match status" value="1"/>
</dbReference>
<dbReference type="InterPro" id="IPR036388">
    <property type="entry name" value="WH-like_DNA-bd_sf"/>
</dbReference>
<reference evidence="10" key="1">
    <citation type="journal article" date="2020" name="mSystems">
        <title>Genome- and Community-Level Interaction Insights into Carbon Utilization and Element Cycling Functions of Hydrothermarchaeota in Hydrothermal Sediment.</title>
        <authorList>
            <person name="Zhou Z."/>
            <person name="Liu Y."/>
            <person name="Xu W."/>
            <person name="Pan J."/>
            <person name="Luo Z.H."/>
            <person name="Li M."/>
        </authorList>
    </citation>
    <scope>NUCLEOTIDE SEQUENCE [LARGE SCALE GENOMIC DNA]</scope>
    <source>
        <strain evidence="10">HyVt-102</strain>
    </source>
</reference>
<keyword evidence="8" id="KW-1133">Transmembrane helix</keyword>
<dbReference type="PANTHER" id="PTHR35786">
    <property type="entry name" value="REDOX-SENSING TRANSCRIPTIONAL REPRESSOR REX"/>
    <property type="match status" value="1"/>
</dbReference>
<dbReference type="GO" id="GO:0003700">
    <property type="term" value="F:DNA-binding transcription factor activity"/>
    <property type="evidence" value="ECO:0007669"/>
    <property type="project" value="UniProtKB-UniRule"/>
</dbReference>
<dbReference type="GO" id="GO:0051775">
    <property type="term" value="P:response to redox state"/>
    <property type="evidence" value="ECO:0007669"/>
    <property type="project" value="InterPro"/>
</dbReference>
<feature type="DNA-binding region" description="H-T-H motif" evidence="7">
    <location>
        <begin position="15"/>
        <end position="54"/>
    </location>
</feature>
<proteinExistence type="inferred from homology"/>
<evidence type="ECO:0000256" key="6">
    <source>
        <dbReference type="ARBA" id="ARBA00023163"/>
    </source>
</evidence>
<dbReference type="NCBIfam" id="NF003989">
    <property type="entry name" value="PRK05472.1-3"/>
    <property type="match status" value="1"/>
</dbReference>
<keyword evidence="3 7" id="KW-0805">Transcription regulation</keyword>
<feature type="transmembrane region" description="Helical" evidence="8">
    <location>
        <begin position="81"/>
        <end position="99"/>
    </location>
</feature>
<dbReference type="GO" id="GO:0045892">
    <property type="term" value="P:negative regulation of DNA-templated transcription"/>
    <property type="evidence" value="ECO:0007669"/>
    <property type="project" value="InterPro"/>
</dbReference>